<feature type="region of interest" description="Disordered" evidence="1">
    <location>
        <begin position="1"/>
        <end position="66"/>
    </location>
</feature>
<organism evidence="2">
    <name type="scientific">Brassica napus</name>
    <name type="common">Rape</name>
    <dbReference type="NCBI Taxonomy" id="3708"/>
    <lineage>
        <taxon>Eukaryota</taxon>
        <taxon>Viridiplantae</taxon>
        <taxon>Streptophyta</taxon>
        <taxon>Embryophyta</taxon>
        <taxon>Tracheophyta</taxon>
        <taxon>Spermatophyta</taxon>
        <taxon>Magnoliopsida</taxon>
        <taxon>eudicotyledons</taxon>
        <taxon>Gunneridae</taxon>
        <taxon>Pentapetalae</taxon>
        <taxon>rosids</taxon>
        <taxon>malvids</taxon>
        <taxon>Brassicales</taxon>
        <taxon>Brassicaceae</taxon>
        <taxon>Brassiceae</taxon>
        <taxon>Brassica</taxon>
    </lineage>
</organism>
<name>A0A816QTN6_BRANA</name>
<sequence>MEKEEMASNKIQMQVQKIKEKARVKEENRVKSMMMFQSGSMPDGARERDDEDEDEDEDESTTAPHQLALSIRSFSFLTPRVV</sequence>
<gene>
    <name evidence="2" type="ORF">DARMORV10_C06P41840.1</name>
</gene>
<dbReference type="EMBL" id="HG994370">
    <property type="protein sequence ID" value="CAF2063250.1"/>
    <property type="molecule type" value="Genomic_DNA"/>
</dbReference>
<dbReference type="Proteomes" id="UP001295469">
    <property type="component" value="Chromosome C06"/>
</dbReference>
<reference evidence="2" key="1">
    <citation type="submission" date="2021-01" db="EMBL/GenBank/DDBJ databases">
        <authorList>
            <consortium name="Genoscope - CEA"/>
            <person name="William W."/>
        </authorList>
    </citation>
    <scope>NUCLEOTIDE SEQUENCE</scope>
</reference>
<dbReference type="AlphaFoldDB" id="A0A816QTN6"/>
<evidence type="ECO:0000313" key="2">
    <source>
        <dbReference type="EMBL" id="CAF2063250.1"/>
    </source>
</evidence>
<accession>A0A816QTN6</accession>
<feature type="compositionally biased region" description="Basic and acidic residues" evidence="1">
    <location>
        <begin position="17"/>
        <end position="30"/>
    </location>
</feature>
<feature type="compositionally biased region" description="Acidic residues" evidence="1">
    <location>
        <begin position="49"/>
        <end position="60"/>
    </location>
</feature>
<proteinExistence type="predicted"/>
<protein>
    <submittedName>
        <fullName evidence="2">(rape) hypothetical protein</fullName>
    </submittedName>
</protein>
<evidence type="ECO:0000256" key="1">
    <source>
        <dbReference type="SAM" id="MobiDB-lite"/>
    </source>
</evidence>